<dbReference type="Pfam" id="PF08522">
    <property type="entry name" value="BT_3987-like_N"/>
    <property type="match status" value="1"/>
</dbReference>
<reference evidence="2" key="1">
    <citation type="submission" date="2020-10" db="EMBL/GenBank/DDBJ databases">
        <authorList>
            <person name="Gilroy R."/>
        </authorList>
    </citation>
    <scope>NUCLEOTIDE SEQUENCE</scope>
    <source>
        <strain evidence="2">B1-15692</strain>
    </source>
</reference>
<gene>
    <name evidence="2" type="ORF">IAB99_01520</name>
</gene>
<evidence type="ECO:0000313" key="2">
    <source>
        <dbReference type="EMBL" id="MBO8466427.1"/>
    </source>
</evidence>
<feature type="domain" description="BT-3987-like N-terminal" evidence="1">
    <location>
        <begin position="217"/>
        <end position="303"/>
    </location>
</feature>
<dbReference type="Proteomes" id="UP000823660">
    <property type="component" value="Unassembled WGS sequence"/>
</dbReference>
<reference evidence="2" key="2">
    <citation type="journal article" date="2021" name="PeerJ">
        <title>Extensive microbial diversity within the chicken gut microbiome revealed by metagenomics and culture.</title>
        <authorList>
            <person name="Gilroy R."/>
            <person name="Ravi A."/>
            <person name="Getino M."/>
            <person name="Pursley I."/>
            <person name="Horton D.L."/>
            <person name="Alikhan N.F."/>
            <person name="Baker D."/>
            <person name="Gharbi K."/>
            <person name="Hall N."/>
            <person name="Watson M."/>
            <person name="Adriaenssens E.M."/>
            <person name="Foster-Nyarko E."/>
            <person name="Jarju S."/>
            <person name="Secka A."/>
            <person name="Antonio M."/>
            <person name="Oren A."/>
            <person name="Chaudhuri R.R."/>
            <person name="La Ragione R."/>
            <person name="Hildebrand F."/>
            <person name="Pallen M.J."/>
        </authorList>
    </citation>
    <scope>NUCLEOTIDE SEQUENCE</scope>
    <source>
        <strain evidence="2">B1-15692</strain>
    </source>
</reference>
<dbReference type="PROSITE" id="PS51257">
    <property type="entry name" value="PROKAR_LIPOPROTEIN"/>
    <property type="match status" value="1"/>
</dbReference>
<dbReference type="InterPro" id="IPR013728">
    <property type="entry name" value="BT_3987-like_N"/>
</dbReference>
<evidence type="ECO:0000259" key="1">
    <source>
        <dbReference type="Pfam" id="PF08522"/>
    </source>
</evidence>
<dbReference type="Gene3D" id="2.60.120.260">
    <property type="entry name" value="Galactose-binding domain-like"/>
    <property type="match status" value="1"/>
</dbReference>
<accession>A0A9D9NAF3</accession>
<dbReference type="AlphaFoldDB" id="A0A9D9NAF3"/>
<proteinExistence type="predicted"/>
<name>A0A9D9NAF3_9BACT</name>
<dbReference type="EMBL" id="JADIMH010000009">
    <property type="protein sequence ID" value="MBO8466427.1"/>
    <property type="molecule type" value="Genomic_DNA"/>
</dbReference>
<organism evidence="2 3">
    <name type="scientific">Candidatus Cryptobacteroides faecipullorum</name>
    <dbReference type="NCBI Taxonomy" id="2840764"/>
    <lineage>
        <taxon>Bacteria</taxon>
        <taxon>Pseudomonadati</taxon>
        <taxon>Bacteroidota</taxon>
        <taxon>Bacteroidia</taxon>
        <taxon>Bacteroidales</taxon>
        <taxon>Candidatus Cryptobacteroides</taxon>
    </lineage>
</organism>
<comment type="caution">
    <text evidence="2">The sequence shown here is derived from an EMBL/GenBank/DDBJ whole genome shotgun (WGS) entry which is preliminary data.</text>
</comment>
<evidence type="ECO:0000313" key="3">
    <source>
        <dbReference type="Proteomes" id="UP000823660"/>
    </source>
</evidence>
<sequence>MKKFLNITAIATIAMMSCACNEEAIEPSDDWKDVPVEENLTDYIYFEDGSFTTATVDFTLNQTEFSYKVIRKSENGLDCKADVTLLTEEELASEGSYYARIPAEYFEVTPSVEFTENDEAEVTVSFNADKATEVAEFITSSRNSEKSPCIAIRLDVNGDNGIVASKKAGYLIISWSYDNASACRISAELEGAERPLYIDLVPYTELPAISVNHFSSCKINVNHFSGNIVGEVKVNAAFDEAAAAEYAESNGYEMLPADALTCTGEATITSDNTSAALTFDLDRSKLTGYGLYMAAVTLTVSENAEFEGSTTFCFLIESPVSYDGLWIDTGSGIEPADSEGWASYQANNLYAPASQPGDGYLGGLFDKQGYWHWHSSYDGNQYYINETYGHFVQIKLTEPISHGLRFNYWGRVDQWDNPAKYAPSKIVIWYSTVENINNETSDTDGNWQELATLTREADGLPYRNWGEMYQSEGYDIEGLGNITYLRFCCMENIDQNGALHYLGKDTSDPTGIAISDMKIWGN</sequence>
<protein>
    <submittedName>
        <fullName evidence="2">DUF1735 domain-containing protein</fullName>
    </submittedName>
</protein>